<reference evidence="1" key="1">
    <citation type="submission" date="2019-08" db="EMBL/GenBank/DDBJ databases">
        <authorList>
            <person name="Kucharzyk K."/>
            <person name="Murdoch R.W."/>
            <person name="Higgins S."/>
            <person name="Loffler F."/>
        </authorList>
    </citation>
    <scope>NUCLEOTIDE SEQUENCE</scope>
</reference>
<gene>
    <name evidence="1" type="ORF">SDC9_105487</name>
</gene>
<dbReference type="EMBL" id="VSSQ01016886">
    <property type="protein sequence ID" value="MPM58655.1"/>
    <property type="molecule type" value="Genomic_DNA"/>
</dbReference>
<dbReference type="Pfam" id="PF12953">
    <property type="entry name" value="DUF3842"/>
    <property type="match status" value="1"/>
</dbReference>
<accession>A0A645AZK7</accession>
<organism evidence="1">
    <name type="scientific">bioreactor metagenome</name>
    <dbReference type="NCBI Taxonomy" id="1076179"/>
    <lineage>
        <taxon>unclassified sequences</taxon>
        <taxon>metagenomes</taxon>
        <taxon>ecological metagenomes</taxon>
    </lineage>
</organism>
<dbReference type="AlphaFoldDB" id="A0A645AZK7"/>
<proteinExistence type="predicted"/>
<name>A0A645AZK7_9ZZZZ</name>
<dbReference type="InterPro" id="IPR024208">
    <property type="entry name" value="DUF3842"/>
</dbReference>
<comment type="caution">
    <text evidence="1">The sequence shown here is derived from an EMBL/GenBank/DDBJ whole genome shotgun (WGS) entry which is preliminary data.</text>
</comment>
<evidence type="ECO:0000313" key="1">
    <source>
        <dbReference type="EMBL" id="MPM58655.1"/>
    </source>
</evidence>
<sequence>MQGELSPNMAIAIASSKAKKLLLPIHRSNIEIIGIAAEPLPHLVEKLLAQIRKCMEMEDENVRG</sequence>
<protein>
    <submittedName>
        <fullName evidence="1">Uncharacterized protein</fullName>
    </submittedName>
</protein>